<reference evidence="3 4" key="1">
    <citation type="journal article" date="2013" name="Genome Biol.">
        <title>Genome of Acanthamoeba castellanii highlights extensive lateral gene transfer and early evolution of tyrosine kinase signaling.</title>
        <authorList>
            <person name="Clarke M."/>
            <person name="Lohan A.J."/>
            <person name="Liu B."/>
            <person name="Lagkouvardos I."/>
            <person name="Roy S."/>
            <person name="Zafar N."/>
            <person name="Bertelli C."/>
            <person name="Schilde C."/>
            <person name="Kianianmomeni A."/>
            <person name="Burglin T.R."/>
            <person name="Frech C."/>
            <person name="Turcotte B."/>
            <person name="Kopec K.O."/>
            <person name="Synnott J.M."/>
            <person name="Choo C."/>
            <person name="Paponov I."/>
            <person name="Finkler A."/>
            <person name="Soon Heng Tan C."/>
            <person name="Hutchins A.P."/>
            <person name="Weinmeier T."/>
            <person name="Rattei T."/>
            <person name="Chu J.S."/>
            <person name="Gimenez G."/>
            <person name="Irimia M."/>
            <person name="Rigden D.J."/>
            <person name="Fitzpatrick D.A."/>
            <person name="Lorenzo-Morales J."/>
            <person name="Bateman A."/>
            <person name="Chiu C.H."/>
            <person name="Tang P."/>
            <person name="Hegemann P."/>
            <person name="Fromm H."/>
            <person name="Raoult D."/>
            <person name="Greub G."/>
            <person name="Miranda-Saavedra D."/>
            <person name="Chen N."/>
            <person name="Nash P."/>
            <person name="Ginger M.L."/>
            <person name="Horn M."/>
            <person name="Schaap P."/>
            <person name="Caler L."/>
            <person name="Loftus B."/>
        </authorList>
    </citation>
    <scope>NUCLEOTIDE SEQUENCE [LARGE SCALE GENOMIC DNA]</scope>
    <source>
        <strain evidence="3 4">Neff</strain>
    </source>
</reference>
<dbReference type="Proteomes" id="UP000011083">
    <property type="component" value="Unassembled WGS sequence"/>
</dbReference>
<evidence type="ECO:0000313" key="3">
    <source>
        <dbReference type="EMBL" id="ELR16565.1"/>
    </source>
</evidence>
<proteinExistence type="predicted"/>
<dbReference type="VEuPathDB" id="AmoebaDB:ACA1_087470"/>
<keyword evidence="4" id="KW-1185">Reference proteome</keyword>
<evidence type="ECO:0000313" key="4">
    <source>
        <dbReference type="Proteomes" id="UP000011083"/>
    </source>
</evidence>
<evidence type="ECO:0000256" key="1">
    <source>
        <dbReference type="SAM" id="Coils"/>
    </source>
</evidence>
<dbReference type="RefSeq" id="XP_004338578.1">
    <property type="nucleotide sequence ID" value="XM_004338530.1"/>
</dbReference>
<dbReference type="GeneID" id="14917271"/>
<feature type="compositionally biased region" description="Polar residues" evidence="2">
    <location>
        <begin position="230"/>
        <end position="243"/>
    </location>
</feature>
<dbReference type="EMBL" id="KB007985">
    <property type="protein sequence ID" value="ELR16565.1"/>
    <property type="molecule type" value="Genomic_DNA"/>
</dbReference>
<dbReference type="KEGG" id="acan:ACA1_087470"/>
<keyword evidence="1" id="KW-0175">Coiled coil</keyword>
<accession>L8GU93</accession>
<feature type="coiled-coil region" evidence="1">
    <location>
        <begin position="123"/>
        <end position="150"/>
    </location>
</feature>
<organism evidence="3 4">
    <name type="scientific">Acanthamoeba castellanii (strain ATCC 30010 / Neff)</name>
    <dbReference type="NCBI Taxonomy" id="1257118"/>
    <lineage>
        <taxon>Eukaryota</taxon>
        <taxon>Amoebozoa</taxon>
        <taxon>Discosea</taxon>
        <taxon>Longamoebia</taxon>
        <taxon>Centramoebida</taxon>
        <taxon>Acanthamoebidae</taxon>
        <taxon>Acanthamoeba</taxon>
    </lineage>
</organism>
<dbReference type="AlphaFoldDB" id="L8GU93"/>
<sequence>MEPWQHQRQQVGLGWGDGAPLTARQGAVVARLFALHGEHYGPSPSGGFINPMMAQDEGARSKESFCAAGEPHGALLDDEEEEDDAGERVQGELYAWLDHHPNPEQAQACGMALTDLMDGRGWCADLDRELDQVFETLTELERRCAVLKRSGEAVDDALRHSIGVQLQLEEDAMKSPGRISAFGAKLLAIDKEQVLPLPLPTDLRQREAREQEERAASATARDLLERMNARVSSSSPSPTDENQQPPPHDAGEASSSSSASAKPRNDRQAAQGHHQQDGAECVIA</sequence>
<name>L8GU93_ACACF</name>
<feature type="region of interest" description="Disordered" evidence="2">
    <location>
        <begin position="227"/>
        <end position="284"/>
    </location>
</feature>
<protein>
    <submittedName>
        <fullName evidence="3">Uncharacterized protein</fullName>
    </submittedName>
</protein>
<evidence type="ECO:0000256" key="2">
    <source>
        <dbReference type="SAM" id="MobiDB-lite"/>
    </source>
</evidence>
<gene>
    <name evidence="3" type="ORF">ACA1_087470</name>
</gene>